<keyword evidence="4" id="KW-1185">Reference proteome</keyword>
<feature type="chain" id="PRO_5034509372" evidence="2">
    <location>
        <begin position="21"/>
        <end position="109"/>
    </location>
</feature>
<dbReference type="EMBL" id="JAADYS010000136">
    <property type="protein sequence ID" value="KAF4472028.1"/>
    <property type="molecule type" value="Genomic_DNA"/>
</dbReference>
<reference evidence="3 4" key="1">
    <citation type="submission" date="2020-01" db="EMBL/GenBank/DDBJ databases">
        <title>Identification and distribution of gene clusters putatively required for synthesis of sphingolipid metabolism inhibitors in phylogenetically diverse species of the filamentous fungus Fusarium.</title>
        <authorList>
            <person name="Kim H.-S."/>
            <person name="Busman M."/>
            <person name="Brown D.W."/>
            <person name="Divon H."/>
            <person name="Uhlig S."/>
            <person name="Proctor R.H."/>
        </authorList>
    </citation>
    <scope>NUCLEOTIDE SEQUENCE [LARGE SCALE GENOMIC DNA]</scope>
    <source>
        <strain evidence="3 4">NRRL 20459</strain>
    </source>
</reference>
<feature type="signal peptide" evidence="2">
    <location>
        <begin position="1"/>
        <end position="20"/>
    </location>
</feature>
<feature type="transmembrane region" description="Helical" evidence="1">
    <location>
        <begin position="51"/>
        <end position="69"/>
    </location>
</feature>
<organism evidence="3 4">
    <name type="scientific">Fusarium albosuccineum</name>
    <dbReference type="NCBI Taxonomy" id="1237068"/>
    <lineage>
        <taxon>Eukaryota</taxon>
        <taxon>Fungi</taxon>
        <taxon>Dikarya</taxon>
        <taxon>Ascomycota</taxon>
        <taxon>Pezizomycotina</taxon>
        <taxon>Sordariomycetes</taxon>
        <taxon>Hypocreomycetidae</taxon>
        <taxon>Hypocreales</taxon>
        <taxon>Nectriaceae</taxon>
        <taxon>Fusarium</taxon>
        <taxon>Fusarium decemcellulare species complex</taxon>
    </lineage>
</organism>
<sequence length="109" mass="11475">MAIALKIITAIGVGLCAIEAQSAGPAPFAAPELGFLARAQYYMFHRRCRDLFLGFSIGDLVFCALEGWPPTPPGGFSMATGVAAVALLHWLGASLLTAYENRDTSADGE</sequence>
<evidence type="ECO:0000256" key="1">
    <source>
        <dbReference type="SAM" id="Phobius"/>
    </source>
</evidence>
<gene>
    <name evidence="3" type="ORF">FALBO_1042</name>
</gene>
<accession>A0A8H4LMM7</accession>
<keyword evidence="1" id="KW-1133">Transmembrane helix</keyword>
<dbReference type="Proteomes" id="UP000554235">
    <property type="component" value="Unassembled WGS sequence"/>
</dbReference>
<proteinExistence type="predicted"/>
<protein>
    <submittedName>
        <fullName evidence="3">Uncharacterized protein</fullName>
    </submittedName>
</protein>
<keyword evidence="1" id="KW-0812">Transmembrane</keyword>
<evidence type="ECO:0000313" key="4">
    <source>
        <dbReference type="Proteomes" id="UP000554235"/>
    </source>
</evidence>
<feature type="transmembrane region" description="Helical" evidence="1">
    <location>
        <begin position="75"/>
        <end position="99"/>
    </location>
</feature>
<comment type="caution">
    <text evidence="3">The sequence shown here is derived from an EMBL/GenBank/DDBJ whole genome shotgun (WGS) entry which is preliminary data.</text>
</comment>
<name>A0A8H4LMM7_9HYPO</name>
<keyword evidence="2" id="KW-0732">Signal</keyword>
<keyword evidence="1" id="KW-0472">Membrane</keyword>
<dbReference type="AlphaFoldDB" id="A0A8H4LMM7"/>
<evidence type="ECO:0000313" key="3">
    <source>
        <dbReference type="EMBL" id="KAF4472028.1"/>
    </source>
</evidence>
<evidence type="ECO:0000256" key="2">
    <source>
        <dbReference type="SAM" id="SignalP"/>
    </source>
</evidence>